<dbReference type="AlphaFoldDB" id="A0A1E3WFN5"/>
<reference evidence="1 2" key="1">
    <citation type="submission" date="2016-08" db="EMBL/GenBank/DDBJ databases">
        <title>Genome sequencing of Vibrio scophthalmi strain FP3289, an isolated from Paralichthys olivaceus.</title>
        <authorList>
            <person name="Han H.-J."/>
        </authorList>
    </citation>
    <scope>NUCLEOTIDE SEQUENCE [LARGE SCALE GENOMIC DNA]</scope>
    <source>
        <strain evidence="1 2">FP3289</strain>
    </source>
</reference>
<accession>A0A1E3WFN5</accession>
<dbReference type="EMBL" id="MDCJ01000007">
    <property type="protein sequence ID" value="ODS04570.1"/>
    <property type="molecule type" value="Genomic_DNA"/>
</dbReference>
<comment type="caution">
    <text evidence="1">The sequence shown here is derived from an EMBL/GenBank/DDBJ whole genome shotgun (WGS) entry which is preliminary data.</text>
</comment>
<gene>
    <name evidence="1" type="ORF">VSF3289_03709</name>
</gene>
<name>A0A1E3WFN5_9VIBR</name>
<evidence type="ECO:0000313" key="2">
    <source>
        <dbReference type="Proteomes" id="UP000095131"/>
    </source>
</evidence>
<sequence>MFRFDDIDFGIESGFRLSHLNGVLDLDISSDESVFDALAEDDSHPYSWALYPPRFYISGLEIPRTTDLNNFEYTLTEYDIDAYDIGLYFMDHYTVFPCKIVGKNGQLSIIGSVFGIEDELVPLRIELTIT</sequence>
<dbReference type="RefSeq" id="WP_069447753.1">
    <property type="nucleotide sequence ID" value="NZ_MDCJ01000007.1"/>
</dbReference>
<proteinExistence type="predicted"/>
<protein>
    <submittedName>
        <fullName evidence="1">Uncharacterized protein</fullName>
    </submittedName>
</protein>
<organism evidence="1 2">
    <name type="scientific">Vibrio scophthalmi</name>
    <dbReference type="NCBI Taxonomy" id="45658"/>
    <lineage>
        <taxon>Bacteria</taxon>
        <taxon>Pseudomonadati</taxon>
        <taxon>Pseudomonadota</taxon>
        <taxon>Gammaproteobacteria</taxon>
        <taxon>Vibrionales</taxon>
        <taxon>Vibrionaceae</taxon>
        <taxon>Vibrio</taxon>
    </lineage>
</organism>
<dbReference type="Proteomes" id="UP000095131">
    <property type="component" value="Unassembled WGS sequence"/>
</dbReference>
<dbReference type="OrthoDB" id="4209542at2"/>
<evidence type="ECO:0000313" key="1">
    <source>
        <dbReference type="EMBL" id="ODS04570.1"/>
    </source>
</evidence>